<dbReference type="Gene3D" id="3.30.1330.30">
    <property type="match status" value="1"/>
</dbReference>
<name>A0A0R1X6J2_9LACO</name>
<organism evidence="1 2">
    <name type="scientific">Schleiferilactobacillus harbinensis DSM 16991</name>
    <dbReference type="NCBI Taxonomy" id="1122147"/>
    <lineage>
        <taxon>Bacteria</taxon>
        <taxon>Bacillati</taxon>
        <taxon>Bacillota</taxon>
        <taxon>Bacilli</taxon>
        <taxon>Lactobacillales</taxon>
        <taxon>Lactobacillaceae</taxon>
        <taxon>Schleiferilactobacillus</taxon>
    </lineage>
</organism>
<dbReference type="RefSeq" id="WP_035441428.1">
    <property type="nucleotide sequence ID" value="NZ_AZFW01000103.1"/>
</dbReference>
<protein>
    <recommendedName>
        <fullName evidence="3">DUF1694 domain-containing protein</fullName>
    </recommendedName>
</protein>
<evidence type="ECO:0000313" key="2">
    <source>
        <dbReference type="Proteomes" id="UP000050949"/>
    </source>
</evidence>
<dbReference type="Pfam" id="PF07997">
    <property type="entry name" value="DUF1694"/>
    <property type="match status" value="1"/>
</dbReference>
<evidence type="ECO:0008006" key="3">
    <source>
        <dbReference type="Google" id="ProtNLM"/>
    </source>
</evidence>
<dbReference type="SUPFAM" id="SSF160515">
    <property type="entry name" value="YueI-like"/>
    <property type="match status" value="1"/>
</dbReference>
<evidence type="ECO:0000313" key="1">
    <source>
        <dbReference type="EMBL" id="KRM25752.1"/>
    </source>
</evidence>
<proteinExistence type="predicted"/>
<dbReference type="EMBL" id="AZFW01000103">
    <property type="protein sequence ID" value="KRM25752.1"/>
    <property type="molecule type" value="Genomic_DNA"/>
</dbReference>
<dbReference type="AlphaFoldDB" id="A0A0R1X6J2"/>
<dbReference type="PATRIC" id="fig|1122147.4.peg.692"/>
<dbReference type="InterPro" id="IPR012543">
    <property type="entry name" value="DUF1694"/>
</dbReference>
<comment type="caution">
    <text evidence="1">The sequence shown here is derived from an EMBL/GenBank/DDBJ whole genome shotgun (WGS) entry which is preliminary data.</text>
</comment>
<dbReference type="eggNOG" id="COG5506">
    <property type="taxonomic scope" value="Bacteria"/>
</dbReference>
<sequence length="125" mass="13736">MDVEKYIKAHMYGTPSVNPDDKREFMGNFRENVALALTVGQVVGAVPVALVQRTMAAYPTGHIYINGRLGSTVQHQLLHLALAADYPFTLITQAGVRVHQSALQDGDMAVVIADPREPIKRRLVI</sequence>
<accession>A0A0R1X6J2</accession>
<reference evidence="1 2" key="1">
    <citation type="journal article" date="2015" name="Genome Announc.">
        <title>Expanding the biotechnology potential of lactobacilli through comparative genomics of 213 strains and associated genera.</title>
        <authorList>
            <person name="Sun Z."/>
            <person name="Harris H.M."/>
            <person name="McCann A."/>
            <person name="Guo C."/>
            <person name="Argimon S."/>
            <person name="Zhang W."/>
            <person name="Yang X."/>
            <person name="Jeffery I.B."/>
            <person name="Cooney J.C."/>
            <person name="Kagawa T.F."/>
            <person name="Liu W."/>
            <person name="Song Y."/>
            <person name="Salvetti E."/>
            <person name="Wrobel A."/>
            <person name="Rasinkangas P."/>
            <person name="Parkhill J."/>
            <person name="Rea M.C."/>
            <person name="O'Sullivan O."/>
            <person name="Ritari J."/>
            <person name="Douillard F.P."/>
            <person name="Paul Ross R."/>
            <person name="Yang R."/>
            <person name="Briner A.E."/>
            <person name="Felis G.E."/>
            <person name="de Vos W.M."/>
            <person name="Barrangou R."/>
            <person name="Klaenhammer T.R."/>
            <person name="Caufield P.W."/>
            <person name="Cui Y."/>
            <person name="Zhang H."/>
            <person name="O'Toole P.W."/>
        </authorList>
    </citation>
    <scope>NUCLEOTIDE SEQUENCE [LARGE SCALE GENOMIC DNA]</scope>
    <source>
        <strain evidence="1 2">DSM 16991</strain>
    </source>
</reference>
<dbReference type="OrthoDB" id="95278at2"/>
<dbReference type="Proteomes" id="UP000050949">
    <property type="component" value="Unassembled WGS sequence"/>
</dbReference>
<dbReference type="InterPro" id="IPR029064">
    <property type="entry name" value="Ribosomal_eL30-like_sf"/>
</dbReference>
<gene>
    <name evidence="1" type="ORF">FC91_GL000670</name>
</gene>